<dbReference type="GO" id="GO:0005886">
    <property type="term" value="C:plasma membrane"/>
    <property type="evidence" value="ECO:0007669"/>
    <property type="project" value="TreeGrafter"/>
</dbReference>
<dbReference type="SMART" id="SM00409">
    <property type="entry name" value="IG"/>
    <property type="match status" value="3"/>
</dbReference>
<evidence type="ECO:0000256" key="3">
    <source>
        <dbReference type="ARBA" id="ARBA00023136"/>
    </source>
</evidence>
<comment type="caution">
    <text evidence="9">The sequence shown here is derived from an EMBL/GenBank/DDBJ whole genome shotgun (WGS) entry which is preliminary data.</text>
</comment>
<feature type="chain" id="PRO_5035438594" description="Ig-like domain-containing protein" evidence="7">
    <location>
        <begin position="21"/>
        <end position="361"/>
    </location>
</feature>
<dbReference type="Pfam" id="PF07679">
    <property type="entry name" value="I-set"/>
    <property type="match status" value="1"/>
</dbReference>
<feature type="domain" description="Ig-like" evidence="8">
    <location>
        <begin position="246"/>
        <end position="330"/>
    </location>
</feature>
<evidence type="ECO:0000313" key="9">
    <source>
        <dbReference type="EMBL" id="KAF2896173.1"/>
    </source>
</evidence>
<evidence type="ECO:0000313" key="10">
    <source>
        <dbReference type="Proteomes" id="UP000801492"/>
    </source>
</evidence>
<comment type="subcellular location">
    <subcellularLocation>
        <location evidence="1">Membrane</location>
    </subcellularLocation>
</comment>
<dbReference type="FunFam" id="2.60.40.10:FF:001718">
    <property type="entry name" value="Neuroglian, isoform D"/>
    <property type="match status" value="1"/>
</dbReference>
<feature type="signal peptide" evidence="7">
    <location>
        <begin position="1"/>
        <end position="20"/>
    </location>
</feature>
<feature type="domain" description="Ig-like" evidence="8">
    <location>
        <begin position="153"/>
        <end position="240"/>
    </location>
</feature>
<dbReference type="InterPro" id="IPR007110">
    <property type="entry name" value="Ig-like_dom"/>
</dbReference>
<keyword evidence="6" id="KW-0393">Immunoglobulin domain</keyword>
<keyword evidence="5" id="KW-0325">Glycoprotein</keyword>
<evidence type="ECO:0000256" key="1">
    <source>
        <dbReference type="ARBA" id="ARBA00004370"/>
    </source>
</evidence>
<dbReference type="PROSITE" id="PS50835">
    <property type="entry name" value="IG_LIKE"/>
    <property type="match status" value="3"/>
</dbReference>
<dbReference type="PANTHER" id="PTHR10075">
    <property type="entry name" value="BASIGIN RELATED"/>
    <property type="match status" value="1"/>
</dbReference>
<dbReference type="AlphaFoldDB" id="A0A8K0GFE6"/>
<dbReference type="InterPro" id="IPR036179">
    <property type="entry name" value="Ig-like_dom_sf"/>
</dbReference>
<evidence type="ECO:0000256" key="5">
    <source>
        <dbReference type="ARBA" id="ARBA00023180"/>
    </source>
</evidence>
<keyword evidence="10" id="KW-1185">Reference proteome</keyword>
<dbReference type="GO" id="GO:0007156">
    <property type="term" value="P:homophilic cell adhesion via plasma membrane adhesion molecules"/>
    <property type="evidence" value="ECO:0007669"/>
    <property type="project" value="TreeGrafter"/>
</dbReference>
<dbReference type="InterPro" id="IPR003599">
    <property type="entry name" value="Ig_sub"/>
</dbReference>
<dbReference type="InterPro" id="IPR013098">
    <property type="entry name" value="Ig_I-set"/>
</dbReference>
<organism evidence="9 10">
    <name type="scientific">Ignelater luminosus</name>
    <name type="common">Cucubano</name>
    <name type="synonym">Pyrophorus luminosus</name>
    <dbReference type="NCBI Taxonomy" id="2038154"/>
    <lineage>
        <taxon>Eukaryota</taxon>
        <taxon>Metazoa</taxon>
        <taxon>Ecdysozoa</taxon>
        <taxon>Arthropoda</taxon>
        <taxon>Hexapoda</taxon>
        <taxon>Insecta</taxon>
        <taxon>Pterygota</taxon>
        <taxon>Neoptera</taxon>
        <taxon>Endopterygota</taxon>
        <taxon>Coleoptera</taxon>
        <taxon>Polyphaga</taxon>
        <taxon>Elateriformia</taxon>
        <taxon>Elateroidea</taxon>
        <taxon>Elateridae</taxon>
        <taxon>Agrypninae</taxon>
        <taxon>Pyrophorini</taxon>
        <taxon>Ignelater</taxon>
    </lineage>
</organism>
<dbReference type="OrthoDB" id="6758096at2759"/>
<dbReference type="GO" id="GO:0007411">
    <property type="term" value="P:axon guidance"/>
    <property type="evidence" value="ECO:0007669"/>
    <property type="project" value="TreeGrafter"/>
</dbReference>
<evidence type="ECO:0000256" key="6">
    <source>
        <dbReference type="ARBA" id="ARBA00023319"/>
    </source>
</evidence>
<proteinExistence type="predicted"/>
<gene>
    <name evidence="9" type="ORF">ILUMI_10002</name>
</gene>
<keyword evidence="7" id="KW-0732">Signal</keyword>
<dbReference type="InterPro" id="IPR013783">
    <property type="entry name" value="Ig-like_fold"/>
</dbReference>
<evidence type="ECO:0000256" key="2">
    <source>
        <dbReference type="ARBA" id="ARBA00022737"/>
    </source>
</evidence>
<dbReference type="GO" id="GO:0070593">
    <property type="term" value="P:dendrite self-avoidance"/>
    <property type="evidence" value="ECO:0007669"/>
    <property type="project" value="TreeGrafter"/>
</dbReference>
<dbReference type="FunFam" id="2.60.40.10:FF:000032">
    <property type="entry name" value="palladin isoform X1"/>
    <property type="match status" value="1"/>
</dbReference>
<keyword evidence="4" id="KW-1015">Disulfide bond</keyword>
<evidence type="ECO:0000256" key="7">
    <source>
        <dbReference type="SAM" id="SignalP"/>
    </source>
</evidence>
<dbReference type="Gene3D" id="2.60.40.10">
    <property type="entry name" value="Immunoglobulins"/>
    <property type="match status" value="3"/>
</dbReference>
<dbReference type="GO" id="GO:0098632">
    <property type="term" value="F:cell-cell adhesion mediator activity"/>
    <property type="evidence" value="ECO:0007669"/>
    <property type="project" value="TreeGrafter"/>
</dbReference>
<dbReference type="PANTHER" id="PTHR10075:SF100">
    <property type="entry name" value="FASCICLIN-2"/>
    <property type="match status" value="1"/>
</dbReference>
<dbReference type="EMBL" id="VTPC01005322">
    <property type="protein sequence ID" value="KAF2896173.1"/>
    <property type="molecule type" value="Genomic_DNA"/>
</dbReference>
<keyword evidence="3" id="KW-0472">Membrane</keyword>
<protein>
    <recommendedName>
        <fullName evidence="8">Ig-like domain-containing protein</fullName>
    </recommendedName>
</protein>
<dbReference type="Proteomes" id="UP000801492">
    <property type="component" value="Unassembled WGS sequence"/>
</dbReference>
<keyword evidence="2" id="KW-0677">Repeat</keyword>
<dbReference type="FunFam" id="2.60.40.10:FF:000004">
    <property type="entry name" value="DCC isoform 1"/>
    <property type="match status" value="1"/>
</dbReference>
<evidence type="ECO:0000256" key="4">
    <source>
        <dbReference type="ARBA" id="ARBA00023157"/>
    </source>
</evidence>
<accession>A0A8K0GFE6</accession>
<dbReference type="GO" id="GO:0030424">
    <property type="term" value="C:axon"/>
    <property type="evidence" value="ECO:0007669"/>
    <property type="project" value="TreeGrafter"/>
</dbReference>
<feature type="domain" description="Ig-like" evidence="8">
    <location>
        <begin position="31"/>
        <end position="131"/>
    </location>
</feature>
<dbReference type="Pfam" id="PF13927">
    <property type="entry name" value="Ig_3"/>
    <property type="match status" value="2"/>
</dbReference>
<dbReference type="InterPro" id="IPR003598">
    <property type="entry name" value="Ig_sub2"/>
</dbReference>
<dbReference type="SMART" id="SM00408">
    <property type="entry name" value="IGc2"/>
    <property type="match status" value="3"/>
</dbReference>
<sequence length="361" mass="40432">MVATNLAIVLFLTSLHYSYTLNKILLVQSPPEIVKQPPSGEILFEVRTSEESEYEKPLILECEALGEPNPSYYWTKNGKPFIWQKEDGRILQQPGRGTLIFTKTSDEDAGQYQCFAENYLGVATSNSVFMSKFYLKSFKHAPPRYLSGAEAAPYFVVEPESVNTTEHETVEFHCKADGFPEPQITWIYNGKPLEIASPNLRRKIESNRVVIENLNKSDIGIYGCNASNLLGYVYKDVYVNLLELAPEAAELSNYVEAVYGKDIVLPCNVYGVPKPKIEWIRNSTGLNVGRYKILDSGYLHISSVLYEDTGNYNCHAENKFGNIDVSAVLTVKEPTKIVNGPENYTTIAGSSATFRCDVVLD</sequence>
<evidence type="ECO:0000259" key="8">
    <source>
        <dbReference type="PROSITE" id="PS50835"/>
    </source>
</evidence>
<dbReference type="SUPFAM" id="SSF48726">
    <property type="entry name" value="Immunoglobulin"/>
    <property type="match status" value="3"/>
</dbReference>
<reference evidence="9" key="1">
    <citation type="submission" date="2019-08" db="EMBL/GenBank/DDBJ databases">
        <title>The genome of the North American firefly Photinus pyralis.</title>
        <authorList>
            <consortium name="Photinus pyralis genome working group"/>
            <person name="Fallon T.R."/>
            <person name="Sander Lower S.E."/>
            <person name="Weng J.-K."/>
        </authorList>
    </citation>
    <scope>NUCLEOTIDE SEQUENCE</scope>
    <source>
        <strain evidence="9">TRF0915ILg1</strain>
        <tissue evidence="9">Whole body</tissue>
    </source>
</reference>
<name>A0A8K0GFE6_IGNLU</name>